<evidence type="ECO:0000313" key="5">
    <source>
        <dbReference type="EMBL" id="CAB4182903.1"/>
    </source>
</evidence>
<dbReference type="EMBL" id="LR797269">
    <property type="protein sequence ID" value="CAB4198079.1"/>
    <property type="molecule type" value="Genomic_DNA"/>
</dbReference>
<dbReference type="EMBL" id="LR797037">
    <property type="protein sequence ID" value="CAB4182903.1"/>
    <property type="molecule type" value="Genomic_DNA"/>
</dbReference>
<dbReference type="CDD" id="cd13926">
    <property type="entry name" value="N-acetylmuramidase_GH108"/>
    <property type="match status" value="1"/>
</dbReference>
<feature type="domain" description="TtsA-like Glycoside hydrolase family 108" evidence="1">
    <location>
        <begin position="9"/>
        <end position="93"/>
    </location>
</feature>
<proteinExistence type="predicted"/>
<dbReference type="EMBL" id="LR797378">
    <property type="protein sequence ID" value="CAB4211645.1"/>
    <property type="molecule type" value="Genomic_DNA"/>
</dbReference>
<evidence type="ECO:0000313" key="8">
    <source>
        <dbReference type="EMBL" id="CAB5227126.1"/>
    </source>
</evidence>
<evidence type="ECO:0000313" key="6">
    <source>
        <dbReference type="EMBL" id="CAB4198079.1"/>
    </source>
</evidence>
<dbReference type="SUPFAM" id="SSF53955">
    <property type="entry name" value="Lysozyme-like"/>
    <property type="match status" value="1"/>
</dbReference>
<dbReference type="EMBL" id="LR798373">
    <property type="protein sequence ID" value="CAB5227126.1"/>
    <property type="molecule type" value="Genomic_DNA"/>
</dbReference>
<sequence>MLSNWEVSFERVLKSEGGFVNHPKDPGGMTNLGVTKRIWEEWVQHSVDEAEMRALTPELVKPMYKARYWDAVKGDDLPRGLDYAMYDFAVNAGPWRAVKVLQCALGVPADGVIGRQTITAANKVDSTELLELFTLGKEAFYKSLDGFNTFGRGWLNRVAEVQKAAEGMIA</sequence>
<organism evidence="4">
    <name type="scientific">uncultured Caudovirales phage</name>
    <dbReference type="NCBI Taxonomy" id="2100421"/>
    <lineage>
        <taxon>Viruses</taxon>
        <taxon>Duplodnaviria</taxon>
        <taxon>Heunggongvirae</taxon>
        <taxon>Uroviricota</taxon>
        <taxon>Caudoviricetes</taxon>
        <taxon>Peduoviridae</taxon>
        <taxon>Maltschvirus</taxon>
        <taxon>Maltschvirus maltsch</taxon>
    </lineage>
</organism>
<accession>A0A6J5PD85</accession>
<name>A0A6J5PD85_9CAUD</name>
<dbReference type="InterPro" id="IPR008565">
    <property type="entry name" value="TtsA-like_GH18_dom"/>
</dbReference>
<dbReference type="Gene3D" id="1.20.141.10">
    <property type="entry name" value="Chitosanase, subunit A, domain 1"/>
    <property type="match status" value="1"/>
</dbReference>
<dbReference type="EMBL" id="LR796520">
    <property type="protein sequence ID" value="CAB4149440.1"/>
    <property type="molecule type" value="Genomic_DNA"/>
</dbReference>
<evidence type="ECO:0000313" key="4">
    <source>
        <dbReference type="EMBL" id="CAB4169819.1"/>
    </source>
</evidence>
<dbReference type="InterPro" id="IPR018537">
    <property type="entry name" value="Peptidoglycan-bd_3"/>
</dbReference>
<evidence type="ECO:0000313" key="3">
    <source>
        <dbReference type="EMBL" id="CAB4149440.1"/>
    </source>
</evidence>
<feature type="domain" description="Peptidoglycan binding" evidence="2">
    <location>
        <begin position="96"/>
        <end position="158"/>
    </location>
</feature>
<reference evidence="4" key="1">
    <citation type="submission" date="2020-05" db="EMBL/GenBank/DDBJ databases">
        <authorList>
            <person name="Chiriac C."/>
            <person name="Salcher M."/>
            <person name="Ghai R."/>
            <person name="Kavagutti S V."/>
        </authorList>
    </citation>
    <scope>NUCLEOTIDE SEQUENCE</scope>
</reference>
<evidence type="ECO:0000259" key="2">
    <source>
        <dbReference type="Pfam" id="PF09374"/>
    </source>
</evidence>
<evidence type="ECO:0000259" key="1">
    <source>
        <dbReference type="Pfam" id="PF05838"/>
    </source>
</evidence>
<dbReference type="EMBL" id="LR796851">
    <property type="protein sequence ID" value="CAB4169819.1"/>
    <property type="molecule type" value="Genomic_DNA"/>
</dbReference>
<dbReference type="Pfam" id="PF09374">
    <property type="entry name" value="PG_binding_3"/>
    <property type="match status" value="1"/>
</dbReference>
<dbReference type="InterPro" id="IPR023346">
    <property type="entry name" value="Lysozyme-like_dom_sf"/>
</dbReference>
<dbReference type="Pfam" id="PF05838">
    <property type="entry name" value="Glyco_hydro_108"/>
    <property type="match status" value="1"/>
</dbReference>
<evidence type="ECO:0000313" key="7">
    <source>
        <dbReference type="EMBL" id="CAB4211645.1"/>
    </source>
</evidence>
<protein>
    <submittedName>
        <fullName evidence="4">ZliS Lysozyme family protein</fullName>
    </submittedName>
</protein>
<gene>
    <name evidence="5" type="ORF">UFOVP1079_45</name>
    <name evidence="6" type="ORF">UFOVP1320_49</name>
    <name evidence="7" type="ORF">UFOVP1431_6</name>
    <name evidence="8" type="ORF">UFOVP1527_7</name>
    <name evidence="3" type="ORF">UFOVP548_7</name>
    <name evidence="4" type="ORF">UFOVP904_7</name>
</gene>